<dbReference type="InterPro" id="IPR002018">
    <property type="entry name" value="CarbesteraseB"/>
</dbReference>
<dbReference type="InterPro" id="IPR029058">
    <property type="entry name" value="AB_hydrolase_fold"/>
</dbReference>
<evidence type="ECO:0000256" key="5">
    <source>
        <dbReference type="RuleBase" id="RU361235"/>
    </source>
</evidence>
<evidence type="ECO:0000256" key="3">
    <source>
        <dbReference type="ARBA" id="ARBA00022801"/>
    </source>
</evidence>
<dbReference type="Gene3D" id="3.40.50.1820">
    <property type="entry name" value="alpha/beta hydrolase"/>
    <property type="match status" value="1"/>
</dbReference>
<gene>
    <name evidence="7" type="ORF">SK128_021590</name>
</gene>
<organism evidence="7 8">
    <name type="scientific">Halocaridina rubra</name>
    <name type="common">Hawaiian red shrimp</name>
    <dbReference type="NCBI Taxonomy" id="373956"/>
    <lineage>
        <taxon>Eukaryota</taxon>
        <taxon>Metazoa</taxon>
        <taxon>Ecdysozoa</taxon>
        <taxon>Arthropoda</taxon>
        <taxon>Crustacea</taxon>
        <taxon>Multicrustacea</taxon>
        <taxon>Malacostraca</taxon>
        <taxon>Eumalacostraca</taxon>
        <taxon>Eucarida</taxon>
        <taxon>Decapoda</taxon>
        <taxon>Pleocyemata</taxon>
        <taxon>Caridea</taxon>
        <taxon>Atyoidea</taxon>
        <taxon>Atyidae</taxon>
        <taxon>Halocaridina</taxon>
    </lineage>
</organism>
<dbReference type="GO" id="GO:0052689">
    <property type="term" value="F:carboxylic ester hydrolase activity"/>
    <property type="evidence" value="ECO:0007669"/>
    <property type="project" value="UniProtKB-KW"/>
</dbReference>
<proteinExistence type="inferred from homology"/>
<evidence type="ECO:0000313" key="8">
    <source>
        <dbReference type="Proteomes" id="UP001381693"/>
    </source>
</evidence>
<dbReference type="PANTHER" id="PTHR43142">
    <property type="entry name" value="CARBOXYLIC ESTER HYDROLASE"/>
    <property type="match status" value="1"/>
</dbReference>
<dbReference type="EC" id="3.1.1.-" evidence="5"/>
<protein>
    <recommendedName>
        <fullName evidence="5">Carboxylic ester hydrolase</fullName>
        <ecNumber evidence="5">3.1.1.-</ecNumber>
    </recommendedName>
</protein>
<dbReference type="SUPFAM" id="SSF53474">
    <property type="entry name" value="alpha/beta-Hydrolases"/>
    <property type="match status" value="1"/>
</dbReference>
<sequence>MRLEWFLLTTVIGTVFSVTPPLSSIPESLWKYKEDLLQQPTNFVFNLGLQGAVTQDDWDRATLADVEPPVLLHPNLNGHTKPVTVTGKYMRTIKNRTICAFQGIRFAEPPVAEKRFKKPEPAKPYFPEDKLLANHLGEKCPQGAMFGPVGSGSEDCLNLNVYTPYLPDALPNGEKLPVMMWIHGGGFTGGDSSLYLPTKLLDHDVMLVVIHYRLGSLGFFSLQSNEAPGNAGLWDQIEALKWIRDNIDGFGGDKTRVTIFGESAGSASVTWLHLLPEAKGLFHGIIGESGSSLEYWGLDPEPLVSGLLVAGINGCPNDTDTPVAEIFDCMKDVPADDIALNLNHFLGEDRKRGEMGFRGAAPVIDNFPGATTPLISKPAEEYYMDGEGNNVPLIIGANKQEGSFVLASKFPAMPRYGI</sequence>
<dbReference type="PROSITE" id="PS00122">
    <property type="entry name" value="CARBOXYLESTERASE_B_1"/>
    <property type="match status" value="1"/>
</dbReference>
<keyword evidence="2" id="KW-0719">Serine esterase</keyword>
<dbReference type="EMBL" id="JAXCGZ010007571">
    <property type="protein sequence ID" value="KAK7079158.1"/>
    <property type="molecule type" value="Genomic_DNA"/>
</dbReference>
<dbReference type="Proteomes" id="UP001381693">
    <property type="component" value="Unassembled WGS sequence"/>
</dbReference>
<name>A0AAN8XCX0_HALRR</name>
<evidence type="ECO:0000313" key="7">
    <source>
        <dbReference type="EMBL" id="KAK7079158.1"/>
    </source>
</evidence>
<feature type="signal peptide" evidence="5">
    <location>
        <begin position="1"/>
        <end position="17"/>
    </location>
</feature>
<feature type="chain" id="PRO_5042668939" description="Carboxylic ester hydrolase" evidence="5">
    <location>
        <begin position="18"/>
        <end position="418"/>
    </location>
</feature>
<keyword evidence="5" id="KW-0732">Signal</keyword>
<comment type="similarity">
    <text evidence="1 5">Belongs to the type-B carboxylesterase/lipase family.</text>
</comment>
<keyword evidence="8" id="KW-1185">Reference proteome</keyword>
<evidence type="ECO:0000259" key="6">
    <source>
        <dbReference type="Pfam" id="PF00135"/>
    </source>
</evidence>
<evidence type="ECO:0000256" key="1">
    <source>
        <dbReference type="ARBA" id="ARBA00005964"/>
    </source>
</evidence>
<accession>A0AAN8XCX0</accession>
<keyword evidence="4" id="KW-0325">Glycoprotein</keyword>
<dbReference type="Pfam" id="PF00135">
    <property type="entry name" value="COesterase"/>
    <property type="match status" value="1"/>
</dbReference>
<reference evidence="7 8" key="1">
    <citation type="submission" date="2023-11" db="EMBL/GenBank/DDBJ databases">
        <title>Halocaridina rubra genome assembly.</title>
        <authorList>
            <person name="Smith C."/>
        </authorList>
    </citation>
    <scope>NUCLEOTIDE SEQUENCE [LARGE SCALE GENOMIC DNA]</scope>
    <source>
        <strain evidence="7">EP-1</strain>
        <tissue evidence="7">Whole</tissue>
    </source>
</reference>
<keyword evidence="3 5" id="KW-0378">Hydrolase</keyword>
<dbReference type="AlphaFoldDB" id="A0AAN8XCX0"/>
<dbReference type="InterPro" id="IPR019826">
    <property type="entry name" value="Carboxylesterase_B_AS"/>
</dbReference>
<evidence type="ECO:0000256" key="2">
    <source>
        <dbReference type="ARBA" id="ARBA00022487"/>
    </source>
</evidence>
<feature type="domain" description="Carboxylesterase type B" evidence="6">
    <location>
        <begin position="84"/>
        <end position="409"/>
    </location>
</feature>
<evidence type="ECO:0000256" key="4">
    <source>
        <dbReference type="ARBA" id="ARBA00023180"/>
    </source>
</evidence>
<comment type="caution">
    <text evidence="7">The sequence shown here is derived from an EMBL/GenBank/DDBJ whole genome shotgun (WGS) entry which is preliminary data.</text>
</comment>
<dbReference type="PANTHER" id="PTHR43142:SF1">
    <property type="entry name" value="CARBOXYLIC ESTER HYDROLASE"/>
    <property type="match status" value="1"/>
</dbReference>